<dbReference type="SUPFAM" id="SSF53448">
    <property type="entry name" value="Nucleotide-diphospho-sugar transferases"/>
    <property type="match status" value="1"/>
</dbReference>
<reference evidence="1" key="1">
    <citation type="submission" date="2018-05" db="EMBL/GenBank/DDBJ databases">
        <authorList>
            <consortium name="PulseNet: The National Subtyping Network for Foodborne Disease Surveillance"/>
            <person name="Tarr C.L."/>
            <person name="Trees E."/>
            <person name="Katz L.S."/>
            <person name="Carleton-Romer H.A."/>
            <person name="Stroika S."/>
            <person name="Kucerova Z."/>
            <person name="Roache K.F."/>
            <person name="Sabol A.L."/>
            <person name="Besser J."/>
            <person name="Gerner-Smidt P."/>
        </authorList>
    </citation>
    <scope>NUCLEOTIDE SEQUENCE</scope>
    <source>
        <strain evidence="1">PNUSAC001154</strain>
    </source>
</reference>
<protein>
    <submittedName>
        <fullName evidence="1">Capsular biosynthesis protein</fullName>
    </submittedName>
</protein>
<accession>A0A5L4F181</accession>
<dbReference type="SUPFAM" id="SSF56112">
    <property type="entry name" value="Protein kinase-like (PK-like)"/>
    <property type="match status" value="1"/>
</dbReference>
<dbReference type="InterPro" id="IPR011009">
    <property type="entry name" value="Kinase-like_dom_sf"/>
</dbReference>
<dbReference type="AlphaFoldDB" id="A0A5L4F181"/>
<comment type="caution">
    <text evidence="1">The sequence shown here is derived from an EMBL/GenBank/DDBJ whole genome shotgun (WGS) entry which is preliminary data.</text>
</comment>
<organism evidence="1">
    <name type="scientific">Campylobacter upsaliensis</name>
    <dbReference type="NCBI Taxonomy" id="28080"/>
    <lineage>
        <taxon>Bacteria</taxon>
        <taxon>Pseudomonadati</taxon>
        <taxon>Campylobacterota</taxon>
        <taxon>Epsilonproteobacteria</taxon>
        <taxon>Campylobacterales</taxon>
        <taxon>Campylobacteraceae</taxon>
        <taxon>Campylobacter</taxon>
    </lineage>
</organism>
<sequence length="502" mass="58280">MLLITSAKYSSADFTLEFGKIVPSFLPLGNKRLYEYQAKLSKEKVALSLPNNFKVNRCDLEKLEKLNIKLIFVEPNLSLGESILYCINALNINGNLSILHGDTFFSNLDLKEDSLCVSAVRENYEWAYLDKEFNIVNEGEGRGSKILTGAFCFSNARTLAKHLVANHCDFVKSVKSYSKEKIMLAIENETWLDFGLMTNYFHSKKIISTQRSFNEMQISQNYIIKNSSWTEKIKAEKAWFENLPSTLLIYTPKYFTQKSGYALEYLYHNTLSELFVFGSLPDFIWRKIFLSIKDFLNICDTFKSEDKLNFNYQEKTLSRLKEFAKQRNIDLDKPFILNHTPQPSLNELIKQTSEFLPSIKEFSLIHGDFCFSNIMYDFRGSLIKTYDPRGLDFDGKISIFGDKNYDLAKLTHSVLGLYDFIIAGFYECELKDYNLSFKLEINENIIAIQNAFKEIFKIDKALMTLTLHLFLSMLPLHNDDAKRQNAFLANAYRIYDLLKEER</sequence>
<name>A0A5L4F181_CAMUP</name>
<dbReference type="InterPro" id="IPR029044">
    <property type="entry name" value="Nucleotide-diphossugar_trans"/>
</dbReference>
<gene>
    <name evidence="1" type="ORF">BSY74_02020</name>
</gene>
<dbReference type="EMBL" id="AACNSW010000004">
    <property type="protein sequence ID" value="EAL3776296.1"/>
    <property type="molecule type" value="Genomic_DNA"/>
</dbReference>
<dbReference type="RefSeq" id="WP_115635946.1">
    <property type="nucleotide sequence ID" value="NZ_CBCXLM010000022.1"/>
</dbReference>
<proteinExistence type="predicted"/>
<evidence type="ECO:0000313" key="1">
    <source>
        <dbReference type="EMBL" id="EAL3776296.1"/>
    </source>
</evidence>